<dbReference type="EMBL" id="BSCH01000006">
    <property type="protein sequence ID" value="GLG89813.1"/>
    <property type="molecule type" value="Genomic_DNA"/>
</dbReference>
<dbReference type="AlphaFoldDB" id="A0A9W6FHF3"/>
<reference evidence="6" key="2">
    <citation type="submission" date="2022-11" db="EMBL/GenBank/DDBJ databases">
        <title>Draft genome sequence of Sellimonas catena strain 18CBH55.</title>
        <authorList>
            <person name="Hisatomi A."/>
            <person name="Ohkuma M."/>
            <person name="Sakamoto M."/>
        </authorList>
    </citation>
    <scope>NUCLEOTIDE SEQUENCE</scope>
    <source>
        <strain evidence="6">18CBH55</strain>
    </source>
</reference>
<comment type="caution">
    <text evidence="6">The sequence shown here is derived from an EMBL/GenBank/DDBJ whole genome shotgun (WGS) entry which is preliminary data.</text>
</comment>
<dbReference type="CDD" id="cd02526">
    <property type="entry name" value="GT2_RfbF_like"/>
    <property type="match status" value="1"/>
</dbReference>
<reference evidence="6" key="3">
    <citation type="journal article" date="2023" name="Int. J. Syst. Evol. Microbiol.">
        <title>Sellimonas catena sp. nov., isolated from human faeces.</title>
        <authorList>
            <person name="Hisatomi A."/>
            <person name="Ohkuma M."/>
            <person name="Sakamoto M."/>
        </authorList>
    </citation>
    <scope>NUCLEOTIDE SEQUENCE</scope>
    <source>
        <strain evidence="6">18CBH55</strain>
    </source>
</reference>
<evidence type="ECO:0000256" key="4">
    <source>
        <dbReference type="ARBA" id="ARBA00022679"/>
    </source>
</evidence>
<dbReference type="PANTHER" id="PTHR43179">
    <property type="entry name" value="RHAMNOSYLTRANSFERASE WBBL"/>
    <property type="match status" value="1"/>
</dbReference>
<proteinExistence type="inferred from homology"/>
<keyword evidence="3" id="KW-0328">Glycosyltransferase</keyword>
<comment type="similarity">
    <text evidence="2">Belongs to the glycosyltransferase 2 family.</text>
</comment>
<dbReference type="InterPro" id="IPR029044">
    <property type="entry name" value="Nucleotide-diphossugar_trans"/>
</dbReference>
<evidence type="ECO:0000256" key="1">
    <source>
        <dbReference type="ARBA" id="ARBA00004776"/>
    </source>
</evidence>
<dbReference type="Proteomes" id="UP001145094">
    <property type="component" value="Unassembled WGS sequence"/>
</dbReference>
<organism evidence="6 7">
    <name type="scientific">Sellimonas catena</name>
    <dbReference type="NCBI Taxonomy" id="2994035"/>
    <lineage>
        <taxon>Bacteria</taxon>
        <taxon>Bacillati</taxon>
        <taxon>Bacillota</taxon>
        <taxon>Clostridia</taxon>
        <taxon>Lachnospirales</taxon>
        <taxon>Lachnospiraceae</taxon>
        <taxon>Sellimonas</taxon>
    </lineage>
</organism>
<protein>
    <submittedName>
        <fullName evidence="6">Glycosyl transferase family 2</fullName>
    </submittedName>
</protein>
<comment type="pathway">
    <text evidence="1">Cell wall biogenesis; cell wall polysaccharide biosynthesis.</text>
</comment>
<evidence type="ECO:0000313" key="6">
    <source>
        <dbReference type="EMBL" id="GLG89813.1"/>
    </source>
</evidence>
<dbReference type="SUPFAM" id="SSF53448">
    <property type="entry name" value="Nucleotide-diphospho-sugar transferases"/>
    <property type="match status" value="1"/>
</dbReference>
<keyword evidence="4 6" id="KW-0808">Transferase</keyword>
<name>A0A9W6FHF3_9FIRM</name>
<reference evidence="6" key="1">
    <citation type="submission" date="2022-11" db="EMBL/GenBank/DDBJ databases">
        <title>Draft genome sequence of Sellimonas catena strain 18CBH55.</title>
        <authorList>
            <person name="Atsushi H."/>
            <person name="Moriya O."/>
            <person name="Mitsuo S."/>
        </authorList>
    </citation>
    <scope>NUCLEOTIDE SEQUENCE</scope>
    <source>
        <strain evidence="6">18CBH55</strain>
    </source>
</reference>
<accession>A0A9W6FHF3</accession>
<dbReference type="PANTHER" id="PTHR43179:SF12">
    <property type="entry name" value="GALACTOFURANOSYLTRANSFERASE GLFT2"/>
    <property type="match status" value="1"/>
</dbReference>
<dbReference type="Gene3D" id="3.90.550.10">
    <property type="entry name" value="Spore Coat Polysaccharide Biosynthesis Protein SpsA, Chain A"/>
    <property type="match status" value="1"/>
</dbReference>
<gene>
    <name evidence="6" type="ORF">Selli2_12400</name>
</gene>
<feature type="domain" description="Glycosyltransferase 2-like" evidence="5">
    <location>
        <begin position="7"/>
        <end position="156"/>
    </location>
</feature>
<dbReference type="RefSeq" id="WP_281844824.1">
    <property type="nucleotide sequence ID" value="NZ_BSCH01000006.1"/>
</dbReference>
<evidence type="ECO:0000313" key="7">
    <source>
        <dbReference type="Proteomes" id="UP001145094"/>
    </source>
</evidence>
<dbReference type="GO" id="GO:0016757">
    <property type="term" value="F:glycosyltransferase activity"/>
    <property type="evidence" value="ECO:0007669"/>
    <property type="project" value="UniProtKB-KW"/>
</dbReference>
<evidence type="ECO:0000256" key="2">
    <source>
        <dbReference type="ARBA" id="ARBA00006739"/>
    </source>
</evidence>
<evidence type="ECO:0000256" key="3">
    <source>
        <dbReference type="ARBA" id="ARBA00022676"/>
    </source>
</evidence>
<dbReference type="InterPro" id="IPR001173">
    <property type="entry name" value="Glyco_trans_2-like"/>
</dbReference>
<sequence length="284" mass="33020">MKILAGIVTYNPDLKKLEKNLQAIIKQVNMVLIVDNGSENFAEIKSLSENYGNEILSLEKNLGIAYALNEILKKAIREKYDWFLTLDQDSVSSKTLIADYIEEIMSKNKTEIGAMTCVIRDSNIHANERQMFMDSTESIEVEECITSGCLCNTNAFQKIKGFDNSLFIDCVDNDVCLNLRKNNYKIIKVLKHVNLYHEMGEARFKNILGKKVLTYNEKPFRHYYISRNWILLSRKYNQHFLGRVIRIWLKSVLFEPNRIKMSKATFWGIFDGLHNKSGKLDRRI</sequence>
<evidence type="ECO:0000259" key="5">
    <source>
        <dbReference type="Pfam" id="PF00535"/>
    </source>
</evidence>
<dbReference type="Pfam" id="PF00535">
    <property type="entry name" value="Glycos_transf_2"/>
    <property type="match status" value="1"/>
</dbReference>